<evidence type="ECO:0000256" key="8">
    <source>
        <dbReference type="ARBA" id="ARBA00023587"/>
    </source>
</evidence>
<dbReference type="GO" id="GO:0015976">
    <property type="term" value="P:carbon utilization"/>
    <property type="evidence" value="ECO:0007669"/>
    <property type="project" value="InterPro"/>
</dbReference>
<keyword evidence="14" id="KW-0614">Plasmid</keyword>
<comment type="cofactor">
    <cofactor evidence="13">
        <name>Zn(2+)</name>
        <dbReference type="ChEBI" id="CHEBI:29105"/>
    </cofactor>
    <text evidence="13">Binds 1 zinc ion per subunit.</text>
</comment>
<keyword evidence="6" id="KW-0456">Lyase</keyword>
<dbReference type="EC" id="4.2.1.1" evidence="2"/>
<gene>
    <name evidence="14" type="ordered locus">AM1_A0277</name>
</gene>
<evidence type="ECO:0000256" key="10">
    <source>
        <dbReference type="ARBA" id="ARBA00024446"/>
    </source>
</evidence>
<dbReference type="InterPro" id="IPR036874">
    <property type="entry name" value="Carbonic_anhydrase_sf"/>
</dbReference>
<dbReference type="CDD" id="cd00884">
    <property type="entry name" value="beta_CA_cladeB"/>
    <property type="match status" value="1"/>
</dbReference>
<evidence type="ECO:0000256" key="7">
    <source>
        <dbReference type="ARBA" id="ARBA00023300"/>
    </source>
</evidence>
<dbReference type="InterPro" id="IPR001765">
    <property type="entry name" value="Carbonic_anhydrase"/>
</dbReference>
<proteinExistence type="inferred from homology"/>
<dbReference type="FunFam" id="3.40.1050.10:FF:000003">
    <property type="entry name" value="Carbonic anhydrase"/>
    <property type="match status" value="1"/>
</dbReference>
<evidence type="ECO:0000256" key="9">
    <source>
        <dbReference type="ARBA" id="ARBA00023669"/>
    </source>
</evidence>
<dbReference type="Proteomes" id="UP000000268">
    <property type="component" value="Plasmid pREB1"/>
</dbReference>
<dbReference type="RefSeq" id="WP_012166770.1">
    <property type="nucleotide sequence ID" value="NC_009926.1"/>
</dbReference>
<dbReference type="GO" id="GO:0031470">
    <property type="term" value="C:carboxysome"/>
    <property type="evidence" value="ECO:0007669"/>
    <property type="project" value="UniProtKB-SubCell"/>
</dbReference>
<comment type="catalytic activity">
    <reaction evidence="12">
        <text>hydrogencarbonate + H(+) = CO2 + H2O</text>
        <dbReference type="Rhea" id="RHEA:10748"/>
        <dbReference type="ChEBI" id="CHEBI:15377"/>
        <dbReference type="ChEBI" id="CHEBI:15378"/>
        <dbReference type="ChEBI" id="CHEBI:16526"/>
        <dbReference type="ChEBI" id="CHEBI:17544"/>
        <dbReference type="EC" id="4.2.1.1"/>
    </reaction>
</comment>
<evidence type="ECO:0000256" key="5">
    <source>
        <dbReference type="ARBA" id="ARBA00022833"/>
    </source>
</evidence>
<dbReference type="GO" id="GO:0004089">
    <property type="term" value="F:carbonate dehydratase activity"/>
    <property type="evidence" value="ECO:0007669"/>
    <property type="project" value="UniProtKB-EC"/>
</dbReference>
<dbReference type="OrthoDB" id="9797527at2"/>
<evidence type="ECO:0000256" key="2">
    <source>
        <dbReference type="ARBA" id="ARBA00012925"/>
    </source>
</evidence>
<accession>A8ZKS7</accession>
<dbReference type="KEGG" id="amr:AM1_A0277"/>
<dbReference type="Pfam" id="PF00484">
    <property type="entry name" value="Pro_CA"/>
    <property type="match status" value="1"/>
</dbReference>
<evidence type="ECO:0000256" key="13">
    <source>
        <dbReference type="PIRSR" id="PIRSR601765-1"/>
    </source>
</evidence>
<dbReference type="PROSITE" id="PS00705">
    <property type="entry name" value="PROK_CO2_ANHYDRASE_2"/>
    <property type="match status" value="1"/>
</dbReference>
<dbReference type="PANTHER" id="PTHR11002">
    <property type="entry name" value="CARBONIC ANHYDRASE"/>
    <property type="match status" value="1"/>
</dbReference>
<dbReference type="InterPro" id="IPR015892">
    <property type="entry name" value="Carbonic_anhydrase_CS"/>
</dbReference>
<evidence type="ECO:0000256" key="4">
    <source>
        <dbReference type="ARBA" id="ARBA00022723"/>
    </source>
</evidence>
<comment type="similarity">
    <text evidence="1">Belongs to the beta-class carbonic anhydrase family.</text>
</comment>
<evidence type="ECO:0000256" key="12">
    <source>
        <dbReference type="ARBA" id="ARBA00048348"/>
    </source>
</evidence>
<dbReference type="GO" id="GO:0008270">
    <property type="term" value="F:zinc ion binding"/>
    <property type="evidence" value="ECO:0007669"/>
    <property type="project" value="InterPro"/>
</dbReference>
<dbReference type="HOGENOM" id="CLU_865756_0_0_3"/>
<evidence type="ECO:0000313" key="15">
    <source>
        <dbReference type="Proteomes" id="UP000000268"/>
    </source>
</evidence>
<feature type="binding site" evidence="13">
    <location>
        <position position="98"/>
    </location>
    <ligand>
        <name>Zn(2+)</name>
        <dbReference type="ChEBI" id="CHEBI:29105"/>
    </ligand>
</feature>
<keyword evidence="5 13" id="KW-0862">Zinc</keyword>
<keyword evidence="9" id="KW-1282">Carboxysome</keyword>
<dbReference type="SUPFAM" id="SSF53056">
    <property type="entry name" value="beta-carbonic anhydrase, cab"/>
    <property type="match status" value="1"/>
</dbReference>
<dbReference type="InterPro" id="IPR045066">
    <property type="entry name" value="Beta_CA_cladeB"/>
</dbReference>
<sequence length="322" mass="36136">MKKLVRGLQEFKQKYVAQHQELLKELSHGQKPRVLFITCSDSRVDPNLITQTDVGELFVIRNAGNIVPPYGAANGGEGGTIEYAIAALEIEQVVICGHSHCGAMTGLMKLNKLQADMPLVYDWLQHAETTRRVVSENYPESQGEERVEILVAENVLVQIDNLKTYPIVRSRMLQGKLQIYGWIYHIETGEVLAYDEKTHTYIPPQSQLIEKPPSLPSRLEQYLISTHAPPVACELPVPRLQSASSIPSTSPVNGSTATDRIRSQLNALLKASPDSWTDVDDSMRSMSKLLEDAQHEGMSANEANNYHHQFSEQIPKWLRQLE</sequence>
<feature type="binding site" evidence="13">
    <location>
        <position position="41"/>
    </location>
    <ligand>
        <name>Zn(2+)</name>
        <dbReference type="ChEBI" id="CHEBI:29105"/>
    </ligand>
</feature>
<keyword evidence="4 13" id="KW-0479">Metal-binding</keyword>
<feature type="binding site" evidence="13">
    <location>
        <position position="39"/>
    </location>
    <ligand>
        <name>Zn(2+)</name>
        <dbReference type="ChEBI" id="CHEBI:29105"/>
    </ligand>
</feature>
<evidence type="ECO:0000256" key="3">
    <source>
        <dbReference type="ARBA" id="ARBA00014628"/>
    </source>
</evidence>
<keyword evidence="7" id="KW-0120">Carbon dioxide fixation</keyword>
<evidence type="ECO:0000256" key="1">
    <source>
        <dbReference type="ARBA" id="ARBA00006217"/>
    </source>
</evidence>
<evidence type="ECO:0000313" key="14">
    <source>
        <dbReference type="EMBL" id="ABW31395.1"/>
    </source>
</evidence>
<geneLocation type="plasmid" evidence="14 15">
    <name>pREB1</name>
</geneLocation>
<name>A8ZKS7_ACAM1</name>
<evidence type="ECO:0000256" key="6">
    <source>
        <dbReference type="ARBA" id="ARBA00023239"/>
    </source>
</evidence>
<organism evidence="14 15">
    <name type="scientific">Acaryochloris marina (strain MBIC 11017)</name>
    <dbReference type="NCBI Taxonomy" id="329726"/>
    <lineage>
        <taxon>Bacteria</taxon>
        <taxon>Bacillati</taxon>
        <taxon>Cyanobacteriota</taxon>
        <taxon>Cyanophyceae</taxon>
        <taxon>Acaryochloridales</taxon>
        <taxon>Acaryochloridaceae</taxon>
        <taxon>Acaryochloris</taxon>
    </lineage>
</organism>
<dbReference type="EMBL" id="CP000838">
    <property type="protein sequence ID" value="ABW31395.1"/>
    <property type="molecule type" value="Genomic_DNA"/>
</dbReference>
<dbReference type="GO" id="GO:0015977">
    <property type="term" value="P:carbon fixation"/>
    <property type="evidence" value="ECO:0007669"/>
    <property type="project" value="UniProtKB-KW"/>
</dbReference>
<evidence type="ECO:0000256" key="11">
    <source>
        <dbReference type="ARBA" id="ARBA00031969"/>
    </source>
</evidence>
<keyword evidence="10" id="KW-1283">Bacterial microcompartment</keyword>
<dbReference type="AlphaFoldDB" id="A8ZKS7"/>
<protein>
    <recommendedName>
        <fullName evidence="3">Carbonic anhydrase</fullName>
        <ecNumber evidence="2">4.2.1.1</ecNumber>
    </recommendedName>
    <alternativeName>
        <fullName evidence="11">Carbonate dehydratase</fullName>
    </alternativeName>
</protein>
<reference evidence="14 15" key="1">
    <citation type="journal article" date="2008" name="Proc. Natl. Acad. Sci. U.S.A.">
        <title>Niche adaptation and genome expansion in the chlorophyll d-producing cyanobacterium Acaryochloris marina.</title>
        <authorList>
            <person name="Swingley W.D."/>
            <person name="Chen M."/>
            <person name="Cheung P.C."/>
            <person name="Conrad A.L."/>
            <person name="Dejesa L.C."/>
            <person name="Hao J."/>
            <person name="Honchak B.M."/>
            <person name="Karbach L.E."/>
            <person name="Kurdoglu A."/>
            <person name="Lahiri S."/>
            <person name="Mastrian S.D."/>
            <person name="Miyashita H."/>
            <person name="Page L."/>
            <person name="Ramakrishna P."/>
            <person name="Satoh S."/>
            <person name="Sattley W.M."/>
            <person name="Shimada Y."/>
            <person name="Taylor H.L."/>
            <person name="Tomo T."/>
            <person name="Tsuchiya T."/>
            <person name="Wang Z.T."/>
            <person name="Raymond J."/>
            <person name="Mimuro M."/>
            <person name="Blankenship R.E."/>
            <person name="Touchman J.W."/>
        </authorList>
    </citation>
    <scope>NUCLEOTIDE SEQUENCE [LARGE SCALE GENOMIC DNA]</scope>
    <source>
        <strain evidence="15">MBIC 11017</strain>
        <plasmid evidence="15">Plasmid pREB1</plasmid>
    </source>
</reference>
<dbReference type="SMART" id="SM00947">
    <property type="entry name" value="Pro_CA"/>
    <property type="match status" value="1"/>
</dbReference>
<feature type="binding site" evidence="13">
    <location>
        <position position="101"/>
    </location>
    <ligand>
        <name>Zn(2+)</name>
        <dbReference type="ChEBI" id="CHEBI:29105"/>
    </ligand>
</feature>
<keyword evidence="15" id="KW-1185">Reference proteome</keyword>
<dbReference type="Gene3D" id="3.40.1050.10">
    <property type="entry name" value="Carbonic anhydrase"/>
    <property type="match status" value="1"/>
</dbReference>
<comment type="subcellular location">
    <subcellularLocation>
        <location evidence="8">Carboxysome</location>
    </subcellularLocation>
</comment>
<dbReference type="PANTHER" id="PTHR11002:SF76">
    <property type="entry name" value="CARBONIC ANHYDRASE"/>
    <property type="match status" value="1"/>
</dbReference>
<dbReference type="PROSITE" id="PS00704">
    <property type="entry name" value="PROK_CO2_ANHYDRASE_1"/>
    <property type="match status" value="1"/>
</dbReference>